<gene>
    <name evidence="2" type="primary">Acey_s0044.g907</name>
    <name evidence="2" type="ORF">Y032_0044g907</name>
</gene>
<dbReference type="EMBL" id="JARK01001380">
    <property type="protein sequence ID" value="EYC13305.1"/>
    <property type="molecule type" value="Genomic_DNA"/>
</dbReference>
<proteinExistence type="predicted"/>
<feature type="region of interest" description="Disordered" evidence="1">
    <location>
        <begin position="93"/>
        <end position="115"/>
    </location>
</feature>
<dbReference type="AlphaFoldDB" id="A0A016UDR0"/>
<accession>A0A016UDR0</accession>
<dbReference type="Proteomes" id="UP000024635">
    <property type="component" value="Unassembled WGS sequence"/>
</dbReference>
<reference evidence="3" key="1">
    <citation type="journal article" date="2015" name="Nat. Genet.">
        <title>The genome and transcriptome of the zoonotic hookworm Ancylostoma ceylanicum identify infection-specific gene families.</title>
        <authorList>
            <person name="Schwarz E.M."/>
            <person name="Hu Y."/>
            <person name="Antoshechkin I."/>
            <person name="Miller M.M."/>
            <person name="Sternberg P.W."/>
            <person name="Aroian R.V."/>
        </authorList>
    </citation>
    <scope>NUCLEOTIDE SEQUENCE</scope>
    <source>
        <strain evidence="3">HY135</strain>
    </source>
</reference>
<sequence>MMNGIVSRTHRRLEDPRAVRHCPIAGIAPIAGKLRDTCLKWYSHALRATRNTVCKVGLDLEVSRKRPKGWPKQRWLDALHAYLKHVGVHSDQAHDRAKWRQKIKKANTATEGAKR</sequence>
<keyword evidence="3" id="KW-1185">Reference proteome</keyword>
<name>A0A016UDR0_9BILA</name>
<comment type="caution">
    <text evidence="2">The sequence shown here is derived from an EMBL/GenBank/DDBJ whole genome shotgun (WGS) entry which is preliminary data.</text>
</comment>
<evidence type="ECO:0000256" key="1">
    <source>
        <dbReference type="SAM" id="MobiDB-lite"/>
    </source>
</evidence>
<organism evidence="2 3">
    <name type="scientific">Ancylostoma ceylanicum</name>
    <dbReference type="NCBI Taxonomy" id="53326"/>
    <lineage>
        <taxon>Eukaryota</taxon>
        <taxon>Metazoa</taxon>
        <taxon>Ecdysozoa</taxon>
        <taxon>Nematoda</taxon>
        <taxon>Chromadorea</taxon>
        <taxon>Rhabditida</taxon>
        <taxon>Rhabditina</taxon>
        <taxon>Rhabditomorpha</taxon>
        <taxon>Strongyloidea</taxon>
        <taxon>Ancylostomatidae</taxon>
        <taxon>Ancylostomatinae</taxon>
        <taxon>Ancylostoma</taxon>
    </lineage>
</organism>
<evidence type="ECO:0000313" key="3">
    <source>
        <dbReference type="Proteomes" id="UP000024635"/>
    </source>
</evidence>
<protein>
    <submittedName>
        <fullName evidence="2">Uncharacterized protein</fullName>
    </submittedName>
</protein>
<evidence type="ECO:0000313" key="2">
    <source>
        <dbReference type="EMBL" id="EYC13305.1"/>
    </source>
</evidence>